<dbReference type="Gene3D" id="2.30.110.10">
    <property type="entry name" value="Electron Transport, Fmn-binding Protein, Chain A"/>
    <property type="match status" value="1"/>
</dbReference>
<evidence type="ECO:0000313" key="3">
    <source>
        <dbReference type="Proteomes" id="UP000000960"/>
    </source>
</evidence>
<evidence type="ECO:0000313" key="2">
    <source>
        <dbReference type="EMBL" id="ACV50657.1"/>
    </source>
</evidence>
<dbReference type="HOGENOM" id="CLU_163878_0_0_11"/>
<keyword evidence="3" id="KW-1185">Reference proteome</keyword>
<dbReference type="PANTHER" id="PTHR40660:SF1">
    <property type="entry name" value="5'-PHOSPHATE OXIDASE PUTATIVE DOMAIN-CONTAINING PROTEIN-RELATED"/>
    <property type="match status" value="1"/>
</dbReference>
<dbReference type="Proteomes" id="UP000000960">
    <property type="component" value="Chromosome"/>
</dbReference>
<organism evidence="2 3">
    <name type="scientific">Lancefieldella parvula (strain ATCC 33793 / DSM 20469 / CCUG 32760 / JCM 10300 / KCTC 3663 / VPI 0546 / 1246)</name>
    <name type="common">Atopobium parvulum</name>
    <dbReference type="NCBI Taxonomy" id="521095"/>
    <lineage>
        <taxon>Bacteria</taxon>
        <taxon>Bacillati</taxon>
        <taxon>Actinomycetota</taxon>
        <taxon>Coriobacteriia</taxon>
        <taxon>Coriobacteriales</taxon>
        <taxon>Atopobiaceae</taxon>
        <taxon>Lancefieldella</taxon>
    </lineage>
</organism>
<dbReference type="AlphaFoldDB" id="C8W969"/>
<name>C8W969_LANP1</name>
<dbReference type="eggNOG" id="COG3576">
    <property type="taxonomic scope" value="Bacteria"/>
</dbReference>
<dbReference type="Pfam" id="PF01243">
    <property type="entry name" value="PNPOx_N"/>
    <property type="match status" value="1"/>
</dbReference>
<dbReference type="SUPFAM" id="SSF50475">
    <property type="entry name" value="FMN-binding split barrel"/>
    <property type="match status" value="1"/>
</dbReference>
<proteinExistence type="predicted"/>
<evidence type="ECO:0000259" key="1">
    <source>
        <dbReference type="Pfam" id="PF01243"/>
    </source>
</evidence>
<dbReference type="EMBL" id="CP001721">
    <property type="protein sequence ID" value="ACV50657.1"/>
    <property type="molecule type" value="Genomic_DNA"/>
</dbReference>
<accession>C8W969</accession>
<gene>
    <name evidence="2" type="ordered locus">Apar_0225</name>
</gene>
<feature type="domain" description="Pyridoxamine 5'-phosphate oxidase N-terminal" evidence="1">
    <location>
        <begin position="3"/>
        <end position="121"/>
    </location>
</feature>
<dbReference type="OrthoDB" id="595289at2"/>
<protein>
    <submittedName>
        <fullName evidence="2">Pyridoxamine 5'-phosphate oxidase-related FMN-binding</fullName>
    </submittedName>
</protein>
<dbReference type="GeneID" id="84805763"/>
<dbReference type="RefSeq" id="WP_012808315.1">
    <property type="nucleotide sequence ID" value="NC_013203.1"/>
</dbReference>
<dbReference type="InterPro" id="IPR011576">
    <property type="entry name" value="Pyridox_Oxase_N"/>
</dbReference>
<reference evidence="2 3" key="1">
    <citation type="journal article" date="2009" name="Stand. Genomic Sci.">
        <title>Complete genome sequence of Atopobium parvulum type strain (IPP 1246).</title>
        <authorList>
            <person name="Copeland A."/>
            <person name="Sikorski J."/>
            <person name="Lapidus A."/>
            <person name="Nolan M."/>
            <person name="Del Rio T.G."/>
            <person name="Lucas S."/>
            <person name="Chen F."/>
            <person name="Tice H."/>
            <person name="Pitluck S."/>
            <person name="Cheng J.F."/>
            <person name="Pukall R."/>
            <person name="Chertkov O."/>
            <person name="Brettin T."/>
            <person name="Han C."/>
            <person name="Detter J.C."/>
            <person name="Kuske C."/>
            <person name="Bruce D."/>
            <person name="Goodwin L."/>
            <person name="Ivanova N."/>
            <person name="Mavromatis K."/>
            <person name="Mikhailova N."/>
            <person name="Chen A."/>
            <person name="Palaniappan K."/>
            <person name="Chain P."/>
            <person name="Rohde M."/>
            <person name="Goker M."/>
            <person name="Bristow J."/>
            <person name="Eisen J.A."/>
            <person name="Markowitz V."/>
            <person name="Hugenholtz P."/>
            <person name="Kyrpides N.C."/>
            <person name="Klenk H.P."/>
            <person name="Detter J.C."/>
        </authorList>
    </citation>
    <scope>NUCLEOTIDE SEQUENCE [LARGE SCALE GENOMIC DNA]</scope>
    <source>
        <strain evidence="3">ATCC 33793 / DSM 20469 / CCUG 32760 / JCM 10300 / KCTC 3663 / VPI 0546 / 1246</strain>
    </source>
</reference>
<dbReference type="STRING" id="521095.Apar_0225"/>
<dbReference type="PANTHER" id="PTHR40660">
    <property type="entry name" value="5'-PHOSPHATE OXIDASE PUTATIVE DOMAIN-CONTAINING PROTEIN-RELATED"/>
    <property type="match status" value="1"/>
</dbReference>
<sequence length="124" mass="14026">MLSEKFFECLDKDGIVAIATANEEGQAHLVNTWNKYIIVTEDEKILIPCAGFHKTEKNVANNSYVEMSIGSPEVMGRNYMGAGFHLTGTAEFHSDGPLFERMHQERSFCSRIMVFTPETCRQMV</sequence>
<dbReference type="KEGG" id="apv:Apar_0225"/>
<dbReference type="InterPro" id="IPR012349">
    <property type="entry name" value="Split_barrel_FMN-bd"/>
</dbReference>